<reference evidence="18" key="1">
    <citation type="submission" date="2021-02" db="EMBL/GenBank/DDBJ databases">
        <title>Natrosporangium hydrolyticum gen. nov., sp. nov, a haloalkaliphilic actinobacterium from a soda solonchak soil.</title>
        <authorList>
            <person name="Sorokin D.Y."/>
            <person name="Khijniak T.V."/>
            <person name="Zakharycheva A.P."/>
            <person name="Boueva O.V."/>
            <person name="Ariskina E.V."/>
            <person name="Hahnke R.L."/>
            <person name="Bunk B."/>
            <person name="Sproer C."/>
            <person name="Schumann P."/>
            <person name="Evtushenko L.I."/>
            <person name="Kublanov I.V."/>
        </authorList>
    </citation>
    <scope>NUCLEOTIDE SEQUENCE</scope>
    <source>
        <strain evidence="18">DSM 106523</strain>
    </source>
</reference>
<feature type="domain" description="MAM" evidence="16">
    <location>
        <begin position="448"/>
        <end position="628"/>
    </location>
</feature>
<evidence type="ECO:0000256" key="10">
    <source>
        <dbReference type="ARBA" id="ARBA00050859"/>
    </source>
</evidence>
<evidence type="ECO:0000256" key="3">
    <source>
        <dbReference type="ARBA" id="ARBA00022645"/>
    </source>
</evidence>
<keyword evidence="3" id="KW-0121">Carboxypeptidase</keyword>
<dbReference type="FunFam" id="3.40.630.10:FF:000084">
    <property type="entry name" value="Carboxypeptidase B2"/>
    <property type="match status" value="1"/>
</dbReference>
<evidence type="ECO:0000256" key="14">
    <source>
        <dbReference type="PROSITE-ProRule" id="PRU01379"/>
    </source>
</evidence>
<keyword evidence="6 15" id="KW-0732">Signal</keyword>
<gene>
    <name evidence="18" type="ORF">JQS43_01680</name>
</gene>
<feature type="active site" description="Proton donor/acceptor" evidence="14">
    <location>
        <position position="390"/>
    </location>
</feature>
<dbReference type="InterPro" id="IPR057246">
    <property type="entry name" value="CARBOXYPEPT_ZN_1"/>
</dbReference>
<organism evidence="18 19">
    <name type="scientific">Natronosporangium hydrolyticum</name>
    <dbReference type="NCBI Taxonomy" id="2811111"/>
    <lineage>
        <taxon>Bacteria</taxon>
        <taxon>Bacillati</taxon>
        <taxon>Actinomycetota</taxon>
        <taxon>Actinomycetes</taxon>
        <taxon>Micromonosporales</taxon>
        <taxon>Micromonosporaceae</taxon>
        <taxon>Natronosporangium</taxon>
    </lineage>
</organism>
<dbReference type="GO" id="GO:0016020">
    <property type="term" value="C:membrane"/>
    <property type="evidence" value="ECO:0007669"/>
    <property type="project" value="InterPro"/>
</dbReference>
<evidence type="ECO:0000256" key="15">
    <source>
        <dbReference type="SAM" id="SignalP"/>
    </source>
</evidence>
<evidence type="ECO:0000256" key="4">
    <source>
        <dbReference type="ARBA" id="ARBA00022670"/>
    </source>
</evidence>
<dbReference type="PROSITE" id="PS00133">
    <property type="entry name" value="CARBOXYPEPT_ZN_2"/>
    <property type="match status" value="1"/>
</dbReference>
<protein>
    <recommendedName>
        <fullName evidence="13">Zinc carboxypeptidase</fullName>
        <ecNumber evidence="12">3.4.17.18</ecNumber>
    </recommendedName>
</protein>
<evidence type="ECO:0000259" key="16">
    <source>
        <dbReference type="PROSITE" id="PS50060"/>
    </source>
</evidence>
<dbReference type="Gene3D" id="3.40.630.10">
    <property type="entry name" value="Zn peptidases"/>
    <property type="match status" value="1"/>
</dbReference>
<dbReference type="PROSITE" id="PS00132">
    <property type="entry name" value="CARBOXYPEPT_ZN_1"/>
    <property type="match status" value="1"/>
</dbReference>
<dbReference type="EC" id="3.4.17.18" evidence="12"/>
<evidence type="ECO:0000256" key="13">
    <source>
        <dbReference type="ARBA" id="ARBA00074273"/>
    </source>
</evidence>
<evidence type="ECO:0000256" key="12">
    <source>
        <dbReference type="ARBA" id="ARBA00066554"/>
    </source>
</evidence>
<evidence type="ECO:0000313" key="18">
    <source>
        <dbReference type="EMBL" id="QSB15115.1"/>
    </source>
</evidence>
<dbReference type="GO" id="GO:0006508">
    <property type="term" value="P:proteolysis"/>
    <property type="evidence" value="ECO:0007669"/>
    <property type="project" value="UniProtKB-KW"/>
</dbReference>
<dbReference type="PROSITE" id="PS52035">
    <property type="entry name" value="PEPTIDASE_M14"/>
    <property type="match status" value="1"/>
</dbReference>
<dbReference type="Proteomes" id="UP000662857">
    <property type="component" value="Chromosome"/>
</dbReference>
<comment type="similarity">
    <text evidence="2 14">Belongs to the peptidase M14 family.</text>
</comment>
<evidence type="ECO:0000256" key="2">
    <source>
        <dbReference type="ARBA" id="ARBA00005988"/>
    </source>
</evidence>
<feature type="domain" description="Peptidase M14" evidence="17">
    <location>
        <begin position="122"/>
        <end position="426"/>
    </location>
</feature>
<evidence type="ECO:0000313" key="19">
    <source>
        <dbReference type="Proteomes" id="UP000662857"/>
    </source>
</evidence>
<comment type="catalytic activity">
    <reaction evidence="10">
        <text>Releases a C-terminal residue, which may be hydrophobic or positively charged.</text>
        <dbReference type="EC" id="3.4.17.18"/>
    </reaction>
</comment>
<keyword evidence="7" id="KW-0378">Hydrolase</keyword>
<keyword evidence="4" id="KW-0645">Protease</keyword>
<proteinExistence type="inferred from homology"/>
<keyword evidence="8" id="KW-0862">Zinc</keyword>
<feature type="signal peptide" evidence="15">
    <location>
        <begin position="1"/>
        <end position="32"/>
    </location>
</feature>
<dbReference type="InterPro" id="IPR000998">
    <property type="entry name" value="MAM_dom"/>
</dbReference>
<dbReference type="Gene3D" id="2.60.120.200">
    <property type="match status" value="1"/>
</dbReference>
<evidence type="ECO:0000256" key="7">
    <source>
        <dbReference type="ARBA" id="ARBA00022801"/>
    </source>
</evidence>
<accession>A0A895YGB3</accession>
<dbReference type="SMART" id="SM00631">
    <property type="entry name" value="Zn_pept"/>
    <property type="match status" value="1"/>
</dbReference>
<feature type="chain" id="PRO_5038950869" description="Zinc carboxypeptidase" evidence="15">
    <location>
        <begin position="33"/>
        <end position="628"/>
    </location>
</feature>
<dbReference type="CDD" id="cd03859">
    <property type="entry name" value="M14_CPT"/>
    <property type="match status" value="1"/>
</dbReference>
<name>A0A895YGB3_9ACTN</name>
<dbReference type="SUPFAM" id="SSF53187">
    <property type="entry name" value="Zn-dependent exopeptidases"/>
    <property type="match status" value="1"/>
</dbReference>
<dbReference type="PANTHER" id="PTHR11705">
    <property type="entry name" value="PROTEASE FAMILY M14 CARBOXYPEPTIDASE A,B"/>
    <property type="match status" value="1"/>
</dbReference>
<evidence type="ECO:0000256" key="9">
    <source>
        <dbReference type="ARBA" id="ARBA00023049"/>
    </source>
</evidence>
<dbReference type="InterPro" id="IPR057247">
    <property type="entry name" value="CARBOXYPEPT_ZN_2"/>
</dbReference>
<evidence type="ECO:0000256" key="8">
    <source>
        <dbReference type="ARBA" id="ARBA00022833"/>
    </source>
</evidence>
<sequence length="628" mass="66534">MQLPTPRLLSVPIRRRLAGLVAVVLTATGALAATPAGASPADETADPGTAQYLVTGPQTFDDVDAVAATGAAVDEVDRGKVFVTATPAEVQAIRALGFAPERVPSVTPAPGYPENYPPGYGNYHTYAELNSVVDDLVAAHPTIAQRHSYGTSHEGRDLIAMKISSPVGQDLGKPEVLLSAGMHAREHLTVEMAIYLMRMFTEEYGVDPQITDLVDNRVIWIMPQVNPDGGEWDIATGSFRSWRKNRQPNPGTSAVGTDLNRNFGHQWGGSGSSGSPSSATYRGSAPFSAPEAEAYRQFVLSRIVDGEQRITMNIDFHTYSELVLWPYGYTSASLAPGLNADARDTFQAIGAEMAGSNGYQPMQASQLYVASGVSIDWMWANQGIFAYTFEMFPASASGGGFYPPDSVIPAETARNRDAVLLLTEYADCPWRAINKEDEYCDSGNGGGGQVLFADDFTTSTGWTRDPAGTDTATAGQWERAAPQATSWNGLPLQLGTPVAGGQMLVTGAAAGNSPGDHDVDDGVTTTRSPVISLPAQGAATLTFSWYLAHLNNSGPDDYFRVSVQHNGGTTVVLNQAGAATNRPAAWSQATVDLSAYAGQNIRILVQAADEGAPSLVEAGFDNIQVTVS</sequence>
<evidence type="ECO:0000256" key="11">
    <source>
        <dbReference type="ARBA" id="ARBA00055464"/>
    </source>
</evidence>
<evidence type="ECO:0000256" key="5">
    <source>
        <dbReference type="ARBA" id="ARBA00022723"/>
    </source>
</evidence>
<keyword evidence="5" id="KW-0479">Metal-binding</keyword>
<keyword evidence="19" id="KW-1185">Reference proteome</keyword>
<dbReference type="PROSITE" id="PS50060">
    <property type="entry name" value="MAM_2"/>
    <property type="match status" value="1"/>
</dbReference>
<evidence type="ECO:0000256" key="1">
    <source>
        <dbReference type="ARBA" id="ARBA00001947"/>
    </source>
</evidence>
<dbReference type="RefSeq" id="WP_239677284.1">
    <property type="nucleotide sequence ID" value="NZ_CP070499.1"/>
</dbReference>
<comment type="cofactor">
    <cofactor evidence="1">
        <name>Zn(2+)</name>
        <dbReference type="ChEBI" id="CHEBI:29105"/>
    </cofactor>
</comment>
<evidence type="ECO:0000259" key="17">
    <source>
        <dbReference type="PROSITE" id="PS52035"/>
    </source>
</evidence>
<dbReference type="InterPro" id="IPR000834">
    <property type="entry name" value="Peptidase_M14"/>
</dbReference>
<dbReference type="GO" id="GO:0004181">
    <property type="term" value="F:metallocarboxypeptidase activity"/>
    <property type="evidence" value="ECO:0007669"/>
    <property type="project" value="InterPro"/>
</dbReference>
<dbReference type="EMBL" id="CP070499">
    <property type="protein sequence ID" value="QSB15115.1"/>
    <property type="molecule type" value="Genomic_DNA"/>
</dbReference>
<dbReference type="PRINTS" id="PR00765">
    <property type="entry name" value="CRBOXYPTASEA"/>
</dbReference>
<dbReference type="PANTHER" id="PTHR11705:SF143">
    <property type="entry name" value="SLL0236 PROTEIN"/>
    <property type="match status" value="1"/>
</dbReference>
<dbReference type="InterPro" id="IPR033810">
    <property type="entry name" value="Carboxypeptidase_T"/>
</dbReference>
<dbReference type="AlphaFoldDB" id="A0A895YGB3"/>
<dbReference type="GO" id="GO:0008270">
    <property type="term" value="F:zinc ion binding"/>
    <property type="evidence" value="ECO:0007669"/>
    <property type="project" value="InterPro"/>
</dbReference>
<evidence type="ECO:0000256" key="6">
    <source>
        <dbReference type="ARBA" id="ARBA00022729"/>
    </source>
</evidence>
<dbReference type="GO" id="GO:0005615">
    <property type="term" value="C:extracellular space"/>
    <property type="evidence" value="ECO:0007669"/>
    <property type="project" value="TreeGrafter"/>
</dbReference>
<keyword evidence="9" id="KW-0482">Metalloprotease</keyword>
<dbReference type="KEGG" id="nhy:JQS43_01680"/>
<dbReference type="NCBIfam" id="NF038128">
    <property type="entry name" value="choice_anch_J"/>
    <property type="match status" value="1"/>
</dbReference>
<comment type="function">
    <text evidence="11">Carboxypeptidase that possesses the specificities of both mammalian Cpase A and B. Thus shows broad substrate specificity, being able to cleave Cbz-Gly-Leu, Cbz-Gly-Val, Cbz-Gly-Phe, Cbz-Gly-Lys and Bz-Gly-Arg in vitro.</text>
</comment>
<dbReference type="Pfam" id="PF00246">
    <property type="entry name" value="Peptidase_M14"/>
    <property type="match status" value="1"/>
</dbReference>